<feature type="region of interest" description="Disordered" evidence="1">
    <location>
        <begin position="72"/>
        <end position="97"/>
    </location>
</feature>
<feature type="compositionally biased region" description="Polar residues" evidence="1">
    <location>
        <begin position="72"/>
        <end position="81"/>
    </location>
</feature>
<proteinExistence type="predicted"/>
<name>A0A834M6T6_RHYFE</name>
<keyword evidence="3" id="KW-1185">Reference proteome</keyword>
<reference evidence="2" key="1">
    <citation type="submission" date="2020-08" db="EMBL/GenBank/DDBJ databases">
        <title>Genome sequencing and assembly of the red palm weevil Rhynchophorus ferrugineus.</title>
        <authorList>
            <person name="Dias G.B."/>
            <person name="Bergman C.M."/>
            <person name="Manee M."/>
        </authorList>
    </citation>
    <scope>NUCLEOTIDE SEQUENCE</scope>
    <source>
        <strain evidence="2">AA-2017</strain>
        <tissue evidence="2">Whole larva</tissue>
    </source>
</reference>
<protein>
    <submittedName>
        <fullName evidence="2">Uncharacterized protein</fullName>
    </submittedName>
</protein>
<evidence type="ECO:0000256" key="1">
    <source>
        <dbReference type="SAM" id="MobiDB-lite"/>
    </source>
</evidence>
<organism evidence="2 3">
    <name type="scientific">Rhynchophorus ferrugineus</name>
    <name type="common">Red palm weevil</name>
    <name type="synonym">Curculio ferrugineus</name>
    <dbReference type="NCBI Taxonomy" id="354439"/>
    <lineage>
        <taxon>Eukaryota</taxon>
        <taxon>Metazoa</taxon>
        <taxon>Ecdysozoa</taxon>
        <taxon>Arthropoda</taxon>
        <taxon>Hexapoda</taxon>
        <taxon>Insecta</taxon>
        <taxon>Pterygota</taxon>
        <taxon>Neoptera</taxon>
        <taxon>Endopterygota</taxon>
        <taxon>Coleoptera</taxon>
        <taxon>Polyphaga</taxon>
        <taxon>Cucujiformia</taxon>
        <taxon>Curculionidae</taxon>
        <taxon>Dryophthorinae</taxon>
        <taxon>Rhynchophorus</taxon>
    </lineage>
</organism>
<sequence length="97" mass="11572">MYLKVFFRVYINSAIVRRFNNPYEVILKTSKRAQHVQEEMVIEEKQTIVNTPVNGNRRFLDTLQEEESYSFSGNFKRTGSSKSKKNANDDFKPKWRF</sequence>
<accession>A0A834M6T6</accession>
<comment type="caution">
    <text evidence="2">The sequence shown here is derived from an EMBL/GenBank/DDBJ whole genome shotgun (WGS) entry which is preliminary data.</text>
</comment>
<feature type="compositionally biased region" description="Basic and acidic residues" evidence="1">
    <location>
        <begin position="86"/>
        <end position="97"/>
    </location>
</feature>
<dbReference type="AlphaFoldDB" id="A0A834M6T6"/>
<dbReference type="Proteomes" id="UP000625711">
    <property type="component" value="Unassembled WGS sequence"/>
</dbReference>
<dbReference type="EMBL" id="JAACXV010014301">
    <property type="protein sequence ID" value="KAF7268830.1"/>
    <property type="molecule type" value="Genomic_DNA"/>
</dbReference>
<evidence type="ECO:0000313" key="3">
    <source>
        <dbReference type="Proteomes" id="UP000625711"/>
    </source>
</evidence>
<gene>
    <name evidence="2" type="ORF">GWI33_018174</name>
</gene>
<evidence type="ECO:0000313" key="2">
    <source>
        <dbReference type="EMBL" id="KAF7268830.1"/>
    </source>
</evidence>